<dbReference type="AlphaFoldDB" id="A0A1I0PEU4"/>
<evidence type="ECO:0000313" key="1">
    <source>
        <dbReference type="EMBL" id="SEW12811.1"/>
    </source>
</evidence>
<protein>
    <submittedName>
        <fullName evidence="1">Uncharacterized protein</fullName>
    </submittedName>
</protein>
<sequence length="114" mass="13783">MTLLEYIRSEKNMNKDYTRGLRELYKEMEDDSFQIEKDAIYYKSGSKLLEIIYEEDESQSSLLHLDRETATWSYNLHNIIDNNIVVTKAESKELFNKLEIYLKDNNYNFDYRVM</sequence>
<name>A0A1I0PEU4_9FIRM</name>
<proteinExistence type="predicted"/>
<keyword evidence="2" id="KW-1185">Reference proteome</keyword>
<accession>A0A1I0PEU4</accession>
<reference evidence="1 2" key="1">
    <citation type="submission" date="2016-10" db="EMBL/GenBank/DDBJ databases">
        <authorList>
            <person name="de Groot N.N."/>
        </authorList>
    </citation>
    <scope>NUCLEOTIDE SEQUENCE [LARGE SCALE GENOMIC DNA]</scope>
    <source>
        <strain evidence="1 2">DSM 9179</strain>
    </source>
</reference>
<gene>
    <name evidence="1" type="ORF">SAMN05421659_10531</name>
</gene>
<dbReference type="Proteomes" id="UP000199701">
    <property type="component" value="Unassembled WGS sequence"/>
</dbReference>
<evidence type="ECO:0000313" key="2">
    <source>
        <dbReference type="Proteomes" id="UP000199701"/>
    </source>
</evidence>
<dbReference type="STRING" id="99656.SAMN05421659_10531"/>
<dbReference type="EMBL" id="FOJI01000005">
    <property type="protein sequence ID" value="SEW12811.1"/>
    <property type="molecule type" value="Genomic_DNA"/>
</dbReference>
<organism evidence="1 2">
    <name type="scientific">[Clostridium] fimetarium</name>
    <dbReference type="NCBI Taxonomy" id="99656"/>
    <lineage>
        <taxon>Bacteria</taxon>
        <taxon>Bacillati</taxon>
        <taxon>Bacillota</taxon>
        <taxon>Clostridia</taxon>
        <taxon>Lachnospirales</taxon>
        <taxon>Lachnospiraceae</taxon>
    </lineage>
</organism>